<dbReference type="InterPro" id="IPR008927">
    <property type="entry name" value="6-PGluconate_DH-like_C_sf"/>
</dbReference>
<dbReference type="Gene3D" id="3.40.50.720">
    <property type="entry name" value="NAD(P)-binding Rossmann-like Domain"/>
    <property type="match status" value="1"/>
</dbReference>
<dbReference type="InterPro" id="IPR013328">
    <property type="entry name" value="6PGD_dom2"/>
</dbReference>
<protein>
    <submittedName>
        <fullName evidence="6">6-phosphogluconate dehydrogenase (Decarboxylating)</fullName>
    </submittedName>
</protein>
<organism evidence="6 7">
    <name type="scientific">Thioalbus denitrificans</name>
    <dbReference type="NCBI Taxonomy" id="547122"/>
    <lineage>
        <taxon>Bacteria</taxon>
        <taxon>Pseudomonadati</taxon>
        <taxon>Pseudomonadota</taxon>
        <taxon>Gammaproteobacteria</taxon>
        <taxon>Chromatiales</taxon>
        <taxon>Ectothiorhodospiraceae</taxon>
        <taxon>Thioalbus</taxon>
    </lineage>
</organism>
<comment type="pathway">
    <text evidence="1">Carbohydrate degradation; pentose phosphate pathway.</text>
</comment>
<name>A0A369CJ30_9GAMM</name>
<dbReference type="SMART" id="SM01350">
    <property type="entry name" value="6PGD"/>
    <property type="match status" value="1"/>
</dbReference>
<dbReference type="InterPro" id="IPR002204">
    <property type="entry name" value="3-OH-isobutyrate_DH-rel_CS"/>
</dbReference>
<evidence type="ECO:0000256" key="1">
    <source>
        <dbReference type="ARBA" id="ARBA00004959"/>
    </source>
</evidence>
<dbReference type="UniPathway" id="UPA00115"/>
<dbReference type="GO" id="GO:0006098">
    <property type="term" value="P:pentose-phosphate shunt"/>
    <property type="evidence" value="ECO:0007669"/>
    <property type="project" value="UniProtKB-UniPathway"/>
</dbReference>
<comment type="caution">
    <text evidence="6">The sequence shown here is derived from an EMBL/GenBank/DDBJ whole genome shotgun (WGS) entry which is preliminary data.</text>
</comment>
<dbReference type="NCBIfam" id="TIGR00872">
    <property type="entry name" value="gnd_rel"/>
    <property type="match status" value="1"/>
</dbReference>
<keyword evidence="7" id="KW-1185">Reference proteome</keyword>
<evidence type="ECO:0000256" key="3">
    <source>
        <dbReference type="ARBA" id="ARBA00023002"/>
    </source>
</evidence>
<evidence type="ECO:0000256" key="4">
    <source>
        <dbReference type="ARBA" id="ARBA00023064"/>
    </source>
</evidence>
<keyword evidence="4" id="KW-0311">Gluconate utilization</keyword>
<dbReference type="GO" id="GO:0016054">
    <property type="term" value="P:organic acid catabolic process"/>
    <property type="evidence" value="ECO:0007669"/>
    <property type="project" value="UniProtKB-ARBA"/>
</dbReference>
<proteinExistence type="inferred from homology"/>
<accession>A0A369CJ30</accession>
<dbReference type="SUPFAM" id="SSF48179">
    <property type="entry name" value="6-phosphogluconate dehydrogenase C-terminal domain-like"/>
    <property type="match status" value="1"/>
</dbReference>
<dbReference type="InterPro" id="IPR036291">
    <property type="entry name" value="NAD(P)-bd_dom_sf"/>
</dbReference>
<dbReference type="Gene3D" id="1.10.1040.10">
    <property type="entry name" value="N-(1-d-carboxylethyl)-l-norvaline Dehydrogenase, domain 2"/>
    <property type="match status" value="1"/>
</dbReference>
<keyword evidence="3" id="KW-0560">Oxidoreductase</keyword>
<dbReference type="Proteomes" id="UP000252707">
    <property type="component" value="Unassembled WGS sequence"/>
</dbReference>
<evidence type="ECO:0000313" key="6">
    <source>
        <dbReference type="EMBL" id="RCX33571.1"/>
    </source>
</evidence>
<dbReference type="InterPro" id="IPR004849">
    <property type="entry name" value="6DGDH_YqeC"/>
</dbReference>
<dbReference type="PRINTS" id="PR00076">
    <property type="entry name" value="6PGDHDRGNASE"/>
</dbReference>
<dbReference type="NCBIfam" id="NF007161">
    <property type="entry name" value="PRK09599.1"/>
    <property type="match status" value="1"/>
</dbReference>
<dbReference type="GO" id="GO:0050661">
    <property type="term" value="F:NADP binding"/>
    <property type="evidence" value="ECO:0007669"/>
    <property type="project" value="InterPro"/>
</dbReference>
<dbReference type="GO" id="GO:0004616">
    <property type="term" value="F:phosphogluconate dehydrogenase (decarboxylating) activity"/>
    <property type="evidence" value="ECO:0007669"/>
    <property type="project" value="InterPro"/>
</dbReference>
<dbReference type="GO" id="GO:0019521">
    <property type="term" value="P:D-gluconate metabolic process"/>
    <property type="evidence" value="ECO:0007669"/>
    <property type="project" value="UniProtKB-KW"/>
</dbReference>
<feature type="domain" description="6-phosphogluconate dehydrogenase C-terminal" evidence="5">
    <location>
        <begin position="170"/>
        <end position="305"/>
    </location>
</feature>
<dbReference type="OrthoDB" id="9804542at2"/>
<evidence type="ECO:0000259" key="5">
    <source>
        <dbReference type="SMART" id="SM01350"/>
    </source>
</evidence>
<gene>
    <name evidence="6" type="ORF">DFQ59_101876</name>
</gene>
<dbReference type="InterPro" id="IPR006183">
    <property type="entry name" value="Pgluconate_DH"/>
</dbReference>
<comment type="similarity">
    <text evidence="2">Belongs to the 6-phosphogluconate dehydrogenase family.</text>
</comment>
<evidence type="ECO:0000256" key="2">
    <source>
        <dbReference type="ARBA" id="ARBA00008419"/>
    </source>
</evidence>
<dbReference type="InterPro" id="IPR006115">
    <property type="entry name" value="6PGDH_NADP-bd"/>
</dbReference>
<reference evidence="6 7" key="1">
    <citation type="submission" date="2018-07" db="EMBL/GenBank/DDBJ databases">
        <title>Genomic Encyclopedia of Type Strains, Phase IV (KMG-IV): sequencing the most valuable type-strain genomes for metagenomic binning, comparative biology and taxonomic classification.</title>
        <authorList>
            <person name="Goeker M."/>
        </authorList>
    </citation>
    <scope>NUCLEOTIDE SEQUENCE [LARGE SCALE GENOMIC DNA]</scope>
    <source>
        <strain evidence="6 7">DSM 26407</strain>
    </source>
</reference>
<dbReference type="Pfam" id="PF00393">
    <property type="entry name" value="6PGD"/>
    <property type="match status" value="1"/>
</dbReference>
<dbReference type="Pfam" id="PF03446">
    <property type="entry name" value="NAD_binding_2"/>
    <property type="match status" value="1"/>
</dbReference>
<dbReference type="EMBL" id="QPJY01000001">
    <property type="protein sequence ID" value="RCX33571.1"/>
    <property type="molecule type" value="Genomic_DNA"/>
</dbReference>
<dbReference type="InterPro" id="IPR006114">
    <property type="entry name" value="6PGDH_C"/>
</dbReference>
<dbReference type="AlphaFoldDB" id="A0A369CJ30"/>
<dbReference type="SUPFAM" id="SSF51735">
    <property type="entry name" value="NAD(P)-binding Rossmann-fold domains"/>
    <property type="match status" value="1"/>
</dbReference>
<sequence length="307" mass="32282">MRMALVGLGKMGGNMARRLRRGGIEVVGYNRTPAITAALAEEIGLLPAASLAEAVAALQPPRVVWLMIPAGEATEQTLQDLLALLEAGDVVVDGGNANYHDTLRRAALLRGHDLEFVDAGTSGGVWGLENGYCLMVGGTPAAVDQVKPALRVLAPAPDRGWAHVGPVGAGHFTKMVHNGIEYGMMQALAEGLALLDNKSEFGLDLAQVTELWRHSSVVRSWLLDLTAGALAQDTGLQSIAPVVSDSGEGRWTAIEAIEQGVPAPVMTLALHSRFASQGGADYANRLLAVMRNAFGGHTVQKTDDAAR</sequence>
<dbReference type="PROSITE" id="PS00895">
    <property type="entry name" value="3_HYDROXYISOBUT_DH"/>
    <property type="match status" value="1"/>
</dbReference>
<dbReference type="PANTHER" id="PTHR11811">
    <property type="entry name" value="6-PHOSPHOGLUCONATE DEHYDROGENASE"/>
    <property type="match status" value="1"/>
</dbReference>
<evidence type="ECO:0000313" key="7">
    <source>
        <dbReference type="Proteomes" id="UP000252707"/>
    </source>
</evidence>